<feature type="transmembrane region" description="Helical" evidence="6">
    <location>
        <begin position="89"/>
        <end position="111"/>
    </location>
</feature>
<organism evidence="8 9">
    <name type="scientific">Geothrix rubra</name>
    <dbReference type="NCBI Taxonomy" id="2927977"/>
    <lineage>
        <taxon>Bacteria</taxon>
        <taxon>Pseudomonadati</taxon>
        <taxon>Acidobacteriota</taxon>
        <taxon>Holophagae</taxon>
        <taxon>Holophagales</taxon>
        <taxon>Holophagaceae</taxon>
        <taxon>Geothrix</taxon>
    </lineage>
</organism>
<evidence type="ECO:0000313" key="8">
    <source>
        <dbReference type="EMBL" id="GLH70982.1"/>
    </source>
</evidence>
<proteinExistence type="predicted"/>
<dbReference type="Proteomes" id="UP001165089">
    <property type="component" value="Unassembled WGS sequence"/>
</dbReference>
<feature type="transmembrane region" description="Helical" evidence="6">
    <location>
        <begin position="207"/>
        <end position="223"/>
    </location>
</feature>
<evidence type="ECO:0000256" key="6">
    <source>
        <dbReference type="SAM" id="Phobius"/>
    </source>
</evidence>
<dbReference type="InterPro" id="IPR000620">
    <property type="entry name" value="EamA_dom"/>
</dbReference>
<dbReference type="InterPro" id="IPR051258">
    <property type="entry name" value="Diverse_Substrate_Transporter"/>
</dbReference>
<feature type="domain" description="EamA" evidence="7">
    <location>
        <begin position="6"/>
        <end position="134"/>
    </location>
</feature>
<keyword evidence="3 6" id="KW-0812">Transmembrane</keyword>
<comment type="caution">
    <text evidence="8">The sequence shown here is derived from an EMBL/GenBank/DDBJ whole genome shotgun (WGS) entry which is preliminary data.</text>
</comment>
<keyword evidence="9" id="KW-1185">Reference proteome</keyword>
<gene>
    <name evidence="8" type="ORF">GETHPA_25150</name>
</gene>
<dbReference type="PANTHER" id="PTHR42920">
    <property type="entry name" value="OS03G0707200 PROTEIN-RELATED"/>
    <property type="match status" value="1"/>
</dbReference>
<evidence type="ECO:0000256" key="4">
    <source>
        <dbReference type="ARBA" id="ARBA00022989"/>
    </source>
</evidence>
<protein>
    <recommendedName>
        <fullName evidence="7">EamA domain-containing protein</fullName>
    </recommendedName>
</protein>
<feature type="transmembrane region" description="Helical" evidence="6">
    <location>
        <begin position="175"/>
        <end position="195"/>
    </location>
</feature>
<comment type="subcellular location">
    <subcellularLocation>
        <location evidence="1">Cell membrane</location>
        <topology evidence="1">Multi-pass membrane protein</topology>
    </subcellularLocation>
</comment>
<keyword evidence="4 6" id="KW-1133">Transmembrane helix</keyword>
<evidence type="ECO:0000256" key="3">
    <source>
        <dbReference type="ARBA" id="ARBA00022692"/>
    </source>
</evidence>
<feature type="domain" description="EamA" evidence="7">
    <location>
        <begin position="144"/>
        <end position="274"/>
    </location>
</feature>
<evidence type="ECO:0000256" key="2">
    <source>
        <dbReference type="ARBA" id="ARBA00022475"/>
    </source>
</evidence>
<dbReference type="EMBL" id="BSDD01000005">
    <property type="protein sequence ID" value="GLH70982.1"/>
    <property type="molecule type" value="Genomic_DNA"/>
</dbReference>
<name>A0ABQ5Q8P7_9BACT</name>
<keyword evidence="2" id="KW-1003">Cell membrane</keyword>
<feature type="transmembrane region" description="Helical" evidence="6">
    <location>
        <begin position="32"/>
        <end position="52"/>
    </location>
</feature>
<feature type="transmembrane region" description="Helical" evidence="6">
    <location>
        <begin position="64"/>
        <end position="83"/>
    </location>
</feature>
<evidence type="ECO:0000256" key="1">
    <source>
        <dbReference type="ARBA" id="ARBA00004651"/>
    </source>
</evidence>
<reference evidence="8 9" key="1">
    <citation type="journal article" date="2023" name="Antonie Van Leeuwenhoek">
        <title>Mesoterricola silvestris gen. nov., sp. nov., Mesoterricola sediminis sp. nov., Geothrix oryzae sp. nov., Geothrix edaphica sp. nov., Geothrix rubra sp. nov., and Geothrix limicola sp. nov., six novel members of Acidobacteriota isolated from soils.</title>
        <authorList>
            <person name="Itoh H."/>
            <person name="Sugisawa Y."/>
            <person name="Mise K."/>
            <person name="Xu Z."/>
            <person name="Kuniyasu M."/>
            <person name="Ushijima N."/>
            <person name="Kawano K."/>
            <person name="Kobayashi E."/>
            <person name="Shiratori Y."/>
            <person name="Masuda Y."/>
            <person name="Senoo K."/>
        </authorList>
    </citation>
    <scope>NUCLEOTIDE SEQUENCE [LARGE SCALE GENOMIC DNA]</scope>
    <source>
        <strain evidence="8 9">Red803</strain>
    </source>
</reference>
<dbReference type="RefSeq" id="WP_285726776.1">
    <property type="nucleotide sequence ID" value="NZ_BSDD01000005.1"/>
</dbReference>
<feature type="transmembrane region" description="Helical" evidence="6">
    <location>
        <begin position="144"/>
        <end position="163"/>
    </location>
</feature>
<feature type="transmembrane region" description="Helical" evidence="6">
    <location>
        <begin position="230"/>
        <end position="252"/>
    </location>
</feature>
<feature type="transmembrane region" description="Helical" evidence="6">
    <location>
        <begin position="120"/>
        <end position="138"/>
    </location>
</feature>
<feature type="transmembrane region" description="Helical" evidence="6">
    <location>
        <begin position="258"/>
        <end position="278"/>
    </location>
</feature>
<dbReference type="PANTHER" id="PTHR42920:SF24">
    <property type="entry name" value="AROMATIC AMINO ACID EXPORTER YDDG"/>
    <property type="match status" value="1"/>
</dbReference>
<dbReference type="InterPro" id="IPR037185">
    <property type="entry name" value="EmrE-like"/>
</dbReference>
<evidence type="ECO:0000259" key="7">
    <source>
        <dbReference type="Pfam" id="PF00892"/>
    </source>
</evidence>
<dbReference type="Pfam" id="PF00892">
    <property type="entry name" value="EamA"/>
    <property type="match status" value="2"/>
</dbReference>
<dbReference type="SUPFAM" id="SSF103481">
    <property type="entry name" value="Multidrug resistance efflux transporter EmrE"/>
    <property type="match status" value="2"/>
</dbReference>
<accession>A0ABQ5Q8P7</accession>
<keyword evidence="5 6" id="KW-0472">Membrane</keyword>
<evidence type="ECO:0000256" key="5">
    <source>
        <dbReference type="ARBA" id="ARBA00023136"/>
    </source>
</evidence>
<sequence>MEDARRGAALVAAAALLWSSSGLFIKVLPLGALQIAGARSLVAALTIAAVVLGRGRAGALRLDALGWACAAAYAGVLVCFVAATKLTTAANAIFLQFSAPIYLVFLEPWVFGRRLQGRDLAAVGLTLGAMALFFVGRLQAGRLAGNLLGMAAGLCLALFTLTLKLRGQRNPGQDPIGAIVAGNLLVAVLCAPLALPGFRPTLPQSAILLYLGVFQIGVAYLLFNAGMRHLSATAAVVTGTLEAVFNPIWVFLGLGERPSPWALLGGAITLGVIAWYGLGRRPVRTAPAGT</sequence>
<evidence type="ECO:0000313" key="9">
    <source>
        <dbReference type="Proteomes" id="UP001165089"/>
    </source>
</evidence>